<dbReference type="PANTHER" id="PTHR23503:SF127">
    <property type="entry name" value="FI08437P-RELATED"/>
    <property type="match status" value="1"/>
</dbReference>
<keyword evidence="9" id="KW-1185">Reference proteome</keyword>
<name>A0A0M3QUW6_DROBS</name>
<organism evidence="8 9">
    <name type="scientific">Drosophila busckii</name>
    <name type="common">Fruit fly</name>
    <dbReference type="NCBI Taxonomy" id="30019"/>
    <lineage>
        <taxon>Eukaryota</taxon>
        <taxon>Metazoa</taxon>
        <taxon>Ecdysozoa</taxon>
        <taxon>Arthropoda</taxon>
        <taxon>Hexapoda</taxon>
        <taxon>Insecta</taxon>
        <taxon>Pterygota</taxon>
        <taxon>Neoptera</taxon>
        <taxon>Endopterygota</taxon>
        <taxon>Diptera</taxon>
        <taxon>Brachycera</taxon>
        <taxon>Muscomorpha</taxon>
        <taxon>Ephydroidea</taxon>
        <taxon>Drosophilidae</taxon>
        <taxon>Drosophila</taxon>
    </lineage>
</organism>
<comment type="subcellular location">
    <subcellularLocation>
        <location evidence="1">Membrane</location>
        <topology evidence="1">Multi-pass membrane protein</topology>
    </subcellularLocation>
</comment>
<evidence type="ECO:0000256" key="3">
    <source>
        <dbReference type="ARBA" id="ARBA00022989"/>
    </source>
</evidence>
<evidence type="ECO:0000256" key="1">
    <source>
        <dbReference type="ARBA" id="ARBA00004141"/>
    </source>
</evidence>
<keyword evidence="3 6" id="KW-1133">Transmembrane helix</keyword>
<dbReference type="InterPro" id="IPR020846">
    <property type="entry name" value="MFS_dom"/>
</dbReference>
<dbReference type="GO" id="GO:0016020">
    <property type="term" value="C:membrane"/>
    <property type="evidence" value="ECO:0007669"/>
    <property type="project" value="UniProtKB-SubCell"/>
</dbReference>
<evidence type="ECO:0000256" key="6">
    <source>
        <dbReference type="SAM" id="Phobius"/>
    </source>
</evidence>
<dbReference type="GO" id="GO:0015149">
    <property type="term" value="F:hexose transmembrane transporter activity"/>
    <property type="evidence" value="ECO:0007669"/>
    <property type="project" value="TreeGrafter"/>
</dbReference>
<protein>
    <submittedName>
        <fullName evidence="8">CG7882</fullName>
    </submittedName>
</protein>
<dbReference type="PROSITE" id="PS00217">
    <property type="entry name" value="SUGAR_TRANSPORT_2"/>
    <property type="match status" value="2"/>
</dbReference>
<keyword evidence="4 6" id="KW-0472">Membrane</keyword>
<dbReference type="PANTHER" id="PTHR23503">
    <property type="entry name" value="SOLUTE CARRIER FAMILY 2"/>
    <property type="match status" value="1"/>
</dbReference>
<dbReference type="SMR" id="A0A0M3QUW6"/>
<dbReference type="InterPro" id="IPR005829">
    <property type="entry name" value="Sugar_transporter_CS"/>
</dbReference>
<gene>
    <name evidence="8" type="ORF">Dbus_chr2Rg958</name>
</gene>
<feature type="transmembrane region" description="Helical" evidence="6">
    <location>
        <begin position="876"/>
        <end position="899"/>
    </location>
</feature>
<feature type="transmembrane region" description="Helical" evidence="6">
    <location>
        <begin position="346"/>
        <end position="372"/>
    </location>
</feature>
<dbReference type="NCBIfam" id="TIGR00879">
    <property type="entry name" value="SP"/>
    <property type="match status" value="1"/>
</dbReference>
<evidence type="ECO:0000313" key="8">
    <source>
        <dbReference type="EMBL" id="ALC41379.1"/>
    </source>
</evidence>
<feature type="transmembrane region" description="Helical" evidence="6">
    <location>
        <begin position="171"/>
        <end position="190"/>
    </location>
</feature>
<keyword evidence="2 6" id="KW-0812">Transmembrane</keyword>
<accession>A0A0M3QUW6</accession>
<feature type="transmembrane region" description="Helical" evidence="6">
    <location>
        <begin position="568"/>
        <end position="590"/>
    </location>
</feature>
<feature type="transmembrane region" description="Helical" evidence="6">
    <location>
        <begin position="596"/>
        <end position="616"/>
    </location>
</feature>
<dbReference type="InterPro" id="IPR005828">
    <property type="entry name" value="MFS_sugar_transport-like"/>
</dbReference>
<feature type="transmembrane region" description="Helical" evidence="6">
    <location>
        <begin position="483"/>
        <end position="506"/>
    </location>
</feature>
<proteinExistence type="predicted"/>
<dbReference type="OrthoDB" id="4540492at2759"/>
<feature type="domain" description="Major facilitator superfamily (MFS) profile" evidence="7">
    <location>
        <begin position="31"/>
        <end position="438"/>
    </location>
</feature>
<feature type="domain" description="Major facilitator superfamily (MFS) profile" evidence="7">
    <location>
        <begin position="488"/>
        <end position="930"/>
    </location>
</feature>
<feature type="transmembrane region" description="Helical" evidence="6">
    <location>
        <begin position="905"/>
        <end position="926"/>
    </location>
</feature>
<evidence type="ECO:0000259" key="7">
    <source>
        <dbReference type="PROSITE" id="PS50850"/>
    </source>
</evidence>
<dbReference type="AlphaFoldDB" id="A0A0M3QUW6"/>
<evidence type="ECO:0000256" key="2">
    <source>
        <dbReference type="ARBA" id="ARBA00022692"/>
    </source>
</evidence>
<dbReference type="Gene3D" id="1.20.1250.20">
    <property type="entry name" value="MFS general substrate transporter like domains"/>
    <property type="match status" value="3"/>
</dbReference>
<dbReference type="InterPro" id="IPR036259">
    <property type="entry name" value="MFS_trans_sf"/>
</dbReference>
<feature type="transmembrane region" description="Helical" evidence="6">
    <location>
        <begin position="112"/>
        <end position="133"/>
    </location>
</feature>
<dbReference type="InterPro" id="IPR045263">
    <property type="entry name" value="GLUT"/>
</dbReference>
<dbReference type="Pfam" id="PF00083">
    <property type="entry name" value="Sugar_tr"/>
    <property type="match status" value="3"/>
</dbReference>
<dbReference type="Proteomes" id="UP000494163">
    <property type="component" value="Chromosome 2R"/>
</dbReference>
<evidence type="ECO:0000313" key="9">
    <source>
        <dbReference type="Proteomes" id="UP000494163"/>
    </source>
</evidence>
<feature type="transmembrane region" description="Helical" evidence="6">
    <location>
        <begin position="837"/>
        <end position="864"/>
    </location>
</feature>
<feature type="transmembrane region" description="Helical" evidence="6">
    <location>
        <begin position="318"/>
        <end position="340"/>
    </location>
</feature>
<feature type="transmembrane region" description="Helical" evidence="6">
    <location>
        <begin position="139"/>
        <end position="159"/>
    </location>
</feature>
<dbReference type="PRINTS" id="PR00171">
    <property type="entry name" value="SUGRTRNSPORT"/>
</dbReference>
<feature type="transmembrane region" description="Helical" evidence="6">
    <location>
        <begin position="384"/>
        <end position="404"/>
    </location>
</feature>
<dbReference type="InterPro" id="IPR003663">
    <property type="entry name" value="Sugar/inositol_transpt"/>
</dbReference>
<evidence type="ECO:0000256" key="5">
    <source>
        <dbReference type="ARBA" id="ARBA00023180"/>
    </source>
</evidence>
<feature type="transmembrane region" description="Helical" evidence="6">
    <location>
        <begin position="202"/>
        <end position="220"/>
    </location>
</feature>
<feature type="transmembrane region" description="Helical" evidence="6">
    <location>
        <begin position="810"/>
        <end position="831"/>
    </location>
</feature>
<dbReference type="PROSITE" id="PS50850">
    <property type="entry name" value="MFS"/>
    <property type="match status" value="2"/>
</dbReference>
<feature type="transmembrane region" description="Helical" evidence="6">
    <location>
        <begin position="79"/>
        <end position="100"/>
    </location>
</feature>
<feature type="transmembrane region" description="Helical" evidence="6">
    <location>
        <begin position="410"/>
        <end position="429"/>
    </location>
</feature>
<dbReference type="SUPFAM" id="SSF103473">
    <property type="entry name" value="MFS general substrate transporter"/>
    <property type="match status" value="2"/>
</dbReference>
<reference evidence="8 9" key="1">
    <citation type="submission" date="2015-08" db="EMBL/GenBank/DDBJ databases">
        <title>Ancestral chromatin configuration constrains chromatin evolution on differentiating sex chromosomes in Drosophila.</title>
        <authorList>
            <person name="Zhou Q."/>
            <person name="Bachtrog D."/>
        </authorList>
    </citation>
    <scope>NUCLEOTIDE SEQUENCE [LARGE SCALE GENOMIC DNA]</scope>
    <source>
        <tissue evidence="8">Whole larvae</tissue>
    </source>
</reference>
<keyword evidence="5" id="KW-0325">Glycoprotein</keyword>
<feature type="transmembrane region" description="Helical" evidence="6">
    <location>
        <begin position="537"/>
        <end position="556"/>
    </location>
</feature>
<evidence type="ECO:0000256" key="4">
    <source>
        <dbReference type="ARBA" id="ARBA00023136"/>
    </source>
</evidence>
<sequence>MAKTNQDTPLMAKQAKPLAQPQWTWRLKLTGFGTTLATALPGGYCVGVVNSPAVHMRAWCLACMKSQHGLDLSAGTLELLWSSVVSIYLVGGALGSLMGASIANKCGRRGAFYINGLLLALGVVCFSSCRALESVPLLLLGRLLTGLATGLTIAFLTLYHTELTALPQRSSIAPLCGMGLTAGVVVAQIFRLQSIFGGEQHWHIALSFYGVFMLLGFAPFRIYPESPKWLFIVKARKLQAAQSLQLLRGYAADSEALNAELQALEQEASIFYYSVSIFRQAGLSAQAAEWAKLGAGSVNLAVSLLGPMLMARVNRRPLMLVSCGFCALFLFLFAMLLHFIDSCSWFALGCIACIFLYIFFFQLGLGPLPFFIGAELFELSPRPAAMSLGSVVYWLCNLLIGMAFPALQQAWGALVFLPFSINCVLLFLLTQRYLPETRGCEPADVAPLVAAGFKSKRSRQAQLDMEQLMEQKQVEQRAKWTRLLVWSTLGSTIGAAVPCGYCMGVINSPAAHMRAWCVDTLASKYNFQLTPTGLDTLWALIVSIYLIGGVLGSACAGWATNRLGRRGCFLLSGLLLLLAALGFVSCRWLQSVELLLLSRLVVGLGGGLVTTGLPIYHSELAALNQRGTLAVGCAVGFSIGILLAQLMTLQTLLGSSELWHYALSFYVFFMAPCYAPFVCYAESPKWLFIVKQRRQSALQLLQRLRGSQFDLQQELRSMELEASSKSNARSLWQVLKDERMLLPLVLLCAYQGGQQLTGCSSIFYYSVSIFSASGISTRTAEWLNIAAGAVNLFTSLLNPLLMSKFNRRTLMLSSSAGASLFMFSFAWFVAYSHLHPWLSLGTIASMFLFLITFQLALGAMPSFIGAELFEVPSRSAALALGNQVGWGCNFLVGFLFPVLHSLLGYWIFLLFSCFSALLFLLTRYYLPETRGREVSQVAALVSQGFRSKVI</sequence>
<dbReference type="EMBL" id="CP012524">
    <property type="protein sequence ID" value="ALC41379.1"/>
    <property type="molecule type" value="Genomic_DNA"/>
</dbReference>
<dbReference type="OMA" id="FICYVAN"/>
<dbReference type="STRING" id="30019.A0A0M3QUW6"/>
<feature type="transmembrane region" description="Helical" evidence="6">
    <location>
        <begin position="628"/>
        <end position="647"/>
    </location>
</feature>
<feature type="transmembrane region" description="Helical" evidence="6">
    <location>
        <begin position="659"/>
        <end position="681"/>
    </location>
</feature>